<evidence type="ECO:0000313" key="2">
    <source>
        <dbReference type="EMBL" id="WGK89589.1"/>
    </source>
</evidence>
<dbReference type="Proteomes" id="UP001243713">
    <property type="component" value="Chromosome"/>
</dbReference>
<organism evidence="2 3">
    <name type="scientific">Pseudomonas migulae</name>
    <dbReference type="NCBI Taxonomy" id="78543"/>
    <lineage>
        <taxon>Bacteria</taxon>
        <taxon>Pseudomonadati</taxon>
        <taxon>Pseudomonadota</taxon>
        <taxon>Gammaproteobacteria</taxon>
        <taxon>Pseudomonadales</taxon>
        <taxon>Pseudomonadaceae</taxon>
        <taxon>Pseudomonas</taxon>
    </lineage>
</organism>
<dbReference type="InterPro" id="IPR010546">
    <property type="entry name" value="DUF1120"/>
</dbReference>
<sequence>MNKRLSLLTAALLLSGASSAFAASSTDLTVTGLITPVACTPTLSSNSIDLGKIPVKDLTPNNPTLIDKRTLSMSVNCDSTIRLALNAIDNRAGSAFGSGFGLGLINGTQKLGQFKLTILNPMADGVQAQSIASYDGNNWFKEPFWDAGMYMSVGSMADASQPIAVKDLVLDLQVSTQIARTDGLDLSNEVPIDGSATLEVKYL</sequence>
<dbReference type="EMBL" id="CP093428">
    <property type="protein sequence ID" value="WGK89589.1"/>
    <property type="molecule type" value="Genomic_DNA"/>
</dbReference>
<accession>A0ABY8MQG3</accession>
<reference evidence="2 3" key="1">
    <citation type="submission" date="2022-03" db="EMBL/GenBank/DDBJ databases">
        <title>Plant growth promoting endophytes with ACC deaminase activity.</title>
        <authorList>
            <person name="Charles T."/>
            <person name="Van Dyk A."/>
            <person name="Cheng J."/>
            <person name="Heil J."/>
        </authorList>
    </citation>
    <scope>NUCLEOTIDE SEQUENCE [LARGE SCALE GENOMIC DNA]</scope>
    <source>
        <strain evidence="2 3">8R6</strain>
    </source>
</reference>
<evidence type="ECO:0000313" key="3">
    <source>
        <dbReference type="Proteomes" id="UP001243713"/>
    </source>
</evidence>
<name>A0ABY8MQG3_9PSED</name>
<proteinExistence type="predicted"/>
<feature type="chain" id="PRO_5045976525" evidence="1">
    <location>
        <begin position="23"/>
        <end position="203"/>
    </location>
</feature>
<dbReference type="Pfam" id="PF06551">
    <property type="entry name" value="DUF1120"/>
    <property type="match status" value="1"/>
</dbReference>
<keyword evidence="3" id="KW-1185">Reference proteome</keyword>
<protein>
    <submittedName>
        <fullName evidence="2">DUF1120 domain-containing protein</fullName>
    </submittedName>
</protein>
<gene>
    <name evidence="2" type="ORF">MOQ58_24150</name>
</gene>
<evidence type="ECO:0000256" key="1">
    <source>
        <dbReference type="SAM" id="SignalP"/>
    </source>
</evidence>
<keyword evidence="1" id="KW-0732">Signal</keyword>
<dbReference type="RefSeq" id="WP_280162158.1">
    <property type="nucleotide sequence ID" value="NZ_CP093428.1"/>
</dbReference>
<feature type="signal peptide" evidence="1">
    <location>
        <begin position="1"/>
        <end position="22"/>
    </location>
</feature>